<dbReference type="AlphaFoldDB" id="A0A840C209"/>
<dbReference type="InterPro" id="IPR011042">
    <property type="entry name" value="6-blade_b-propeller_TolB-like"/>
</dbReference>
<dbReference type="InterPro" id="IPR011041">
    <property type="entry name" value="Quinoprot_gluc/sorb_DH_b-prop"/>
</dbReference>
<dbReference type="RefSeq" id="WP_183317104.1">
    <property type="nucleotide sequence ID" value="NZ_JACIEN010000003.1"/>
</dbReference>
<dbReference type="EMBL" id="JACIEN010000003">
    <property type="protein sequence ID" value="MBB4018022.1"/>
    <property type="molecule type" value="Genomic_DNA"/>
</dbReference>
<proteinExistence type="predicted"/>
<dbReference type="InterPro" id="IPR012938">
    <property type="entry name" value="Glc/Sorbosone_DH"/>
</dbReference>
<feature type="signal peptide" evidence="1">
    <location>
        <begin position="1"/>
        <end position="24"/>
    </location>
</feature>
<feature type="domain" description="Glucose/Sorbosone dehydrogenase" evidence="2">
    <location>
        <begin position="49"/>
        <end position="379"/>
    </location>
</feature>
<dbReference type="Gene3D" id="2.120.10.30">
    <property type="entry name" value="TolB, C-terminal domain"/>
    <property type="match status" value="1"/>
</dbReference>
<evidence type="ECO:0000256" key="1">
    <source>
        <dbReference type="SAM" id="SignalP"/>
    </source>
</evidence>
<reference evidence="3 4" key="1">
    <citation type="submission" date="2020-08" db="EMBL/GenBank/DDBJ databases">
        <title>Genomic Encyclopedia of Type Strains, Phase IV (KMG-IV): sequencing the most valuable type-strain genomes for metagenomic binning, comparative biology and taxonomic classification.</title>
        <authorList>
            <person name="Goeker M."/>
        </authorList>
    </citation>
    <scope>NUCLEOTIDE SEQUENCE [LARGE SCALE GENOMIC DNA]</scope>
    <source>
        <strain evidence="3 4">DSM 103737</strain>
    </source>
</reference>
<keyword evidence="1" id="KW-0732">Signal</keyword>
<keyword evidence="4" id="KW-1185">Reference proteome</keyword>
<comment type="caution">
    <text evidence="3">The sequence shown here is derived from an EMBL/GenBank/DDBJ whole genome shotgun (WGS) entry which is preliminary data.</text>
</comment>
<evidence type="ECO:0000259" key="2">
    <source>
        <dbReference type="Pfam" id="PF07995"/>
    </source>
</evidence>
<evidence type="ECO:0000313" key="3">
    <source>
        <dbReference type="EMBL" id="MBB4018022.1"/>
    </source>
</evidence>
<dbReference type="PANTHER" id="PTHR19328">
    <property type="entry name" value="HEDGEHOG-INTERACTING PROTEIN"/>
    <property type="match status" value="1"/>
</dbReference>
<feature type="chain" id="PRO_5033009339" evidence="1">
    <location>
        <begin position="25"/>
        <end position="384"/>
    </location>
</feature>
<protein>
    <submittedName>
        <fullName evidence="3">Glucose/arabinose dehydrogenase</fullName>
    </submittedName>
</protein>
<organism evidence="3 4">
    <name type="scientific">Chelatococcus caeni</name>
    <dbReference type="NCBI Taxonomy" id="1348468"/>
    <lineage>
        <taxon>Bacteria</taxon>
        <taxon>Pseudomonadati</taxon>
        <taxon>Pseudomonadota</taxon>
        <taxon>Alphaproteobacteria</taxon>
        <taxon>Hyphomicrobiales</taxon>
        <taxon>Chelatococcaceae</taxon>
        <taxon>Chelatococcus</taxon>
    </lineage>
</organism>
<gene>
    <name evidence="3" type="ORF">GGR16_003056</name>
</gene>
<dbReference type="PANTHER" id="PTHR19328:SF75">
    <property type="entry name" value="ALDOSE SUGAR DEHYDROGENASE YLII"/>
    <property type="match status" value="1"/>
</dbReference>
<dbReference type="Pfam" id="PF07995">
    <property type="entry name" value="GSDH"/>
    <property type="match status" value="1"/>
</dbReference>
<dbReference type="SUPFAM" id="SSF50952">
    <property type="entry name" value="Soluble quinoprotein glucose dehydrogenase"/>
    <property type="match status" value="1"/>
</dbReference>
<name>A0A840C209_9HYPH</name>
<dbReference type="Proteomes" id="UP000577362">
    <property type="component" value="Unassembled WGS sequence"/>
</dbReference>
<sequence>MSIGLCGRLSAAAALILLPAFDAAAQNAEPLRAKTRQGEIVVETVASGLAHPWGLAFLPDGAMLVTERPGNIRRISADGTVSNPLAGTPDVAARGQGGLLDIALDPGFASNRTLYLTYAEPRRGGGAGTAVARARLNNDASALGDVTVIFRQEPSYSGANHYGSRLAFAPDGTLFVTLGERFNLRDKAQDLTTHLGKVVRIGTDGSVPGDNPFVGRQDARPEIWSYGHRNAQSAAINPDTGELWTIEHGARGGDEINITRKGRNYGWPVISYGVDYSGAKIGEGTAKEGMEQPLYYWDPSIAPSGMAFYTGDAFPQWRGSLFTGALVGRVLVRIERNGDRILGEERMLRDLGERIRDVRQGPDGFLYLLTDSSDGRVLRLRPAG</sequence>
<accession>A0A840C209</accession>
<evidence type="ECO:0000313" key="4">
    <source>
        <dbReference type="Proteomes" id="UP000577362"/>
    </source>
</evidence>